<dbReference type="InterPro" id="IPR010260">
    <property type="entry name" value="AlpA"/>
</dbReference>
<name>A0A081RKF7_SPHCR</name>
<dbReference type="EMBL" id="JFHR01000001">
    <property type="protein sequence ID" value="KEQ55680.1"/>
    <property type="molecule type" value="Genomic_DNA"/>
</dbReference>
<dbReference type="OrthoDB" id="1525365at2"/>
<protein>
    <submittedName>
        <fullName evidence="1">Prophage CP4-57 regulatory</fullName>
    </submittedName>
</protein>
<accession>A0A081RKF7</accession>
<dbReference type="AlphaFoldDB" id="A0A081RKF7"/>
<gene>
    <name evidence="1" type="ORF">BV95_00319</name>
</gene>
<evidence type="ECO:0000313" key="1">
    <source>
        <dbReference type="EMBL" id="KEQ55680.1"/>
    </source>
</evidence>
<reference evidence="1 2" key="1">
    <citation type="submission" date="2014-02" db="EMBL/GenBank/DDBJ databases">
        <title>Whole genome sequence of Sphingobium chlorophenolicum NBRC 16172.</title>
        <authorList>
            <person name="Gan H.M."/>
            <person name="Gan H.Y."/>
            <person name="Chew T.H."/>
            <person name="Savka M.A."/>
        </authorList>
    </citation>
    <scope>NUCLEOTIDE SEQUENCE [LARGE SCALE GENOMIC DNA]</scope>
    <source>
        <strain evidence="1 2">NBRC 16172</strain>
    </source>
</reference>
<dbReference type="RefSeq" id="WP_013846807.1">
    <property type="nucleotide sequence ID" value="NZ_JFHR01000001.1"/>
</dbReference>
<dbReference type="Gene3D" id="1.10.238.160">
    <property type="match status" value="1"/>
</dbReference>
<dbReference type="PATRIC" id="fig|46429.4.peg.317"/>
<sequence length="71" mass="8055">MPDLLAFSDLKAKGIPFTRQHVARLIKQGRFPAPIKLGVGTNRWISSEIDDWIDLRKADRDALLKAREARA</sequence>
<evidence type="ECO:0000313" key="2">
    <source>
        <dbReference type="Proteomes" id="UP000028411"/>
    </source>
</evidence>
<organism evidence="1 2">
    <name type="scientific">Sphingobium chlorophenolicum</name>
    <dbReference type="NCBI Taxonomy" id="46429"/>
    <lineage>
        <taxon>Bacteria</taxon>
        <taxon>Pseudomonadati</taxon>
        <taxon>Pseudomonadota</taxon>
        <taxon>Alphaproteobacteria</taxon>
        <taxon>Sphingomonadales</taxon>
        <taxon>Sphingomonadaceae</taxon>
        <taxon>Sphingobium</taxon>
    </lineage>
</organism>
<proteinExistence type="predicted"/>
<dbReference type="Pfam" id="PF05930">
    <property type="entry name" value="Phage_AlpA"/>
    <property type="match status" value="1"/>
</dbReference>
<dbReference type="Proteomes" id="UP000028411">
    <property type="component" value="Unassembled WGS sequence"/>
</dbReference>
<comment type="caution">
    <text evidence="1">The sequence shown here is derived from an EMBL/GenBank/DDBJ whole genome shotgun (WGS) entry which is preliminary data.</text>
</comment>